<dbReference type="InterPro" id="IPR013766">
    <property type="entry name" value="Thioredoxin_domain"/>
</dbReference>
<feature type="transmembrane region" description="Helical" evidence="7">
    <location>
        <begin position="291"/>
        <end position="313"/>
    </location>
</feature>
<keyword evidence="2" id="KW-1003">Cell membrane</keyword>
<dbReference type="PROSITE" id="PS51352">
    <property type="entry name" value="THIOREDOXIN_2"/>
    <property type="match status" value="1"/>
</dbReference>
<dbReference type="Pfam" id="PF13899">
    <property type="entry name" value="Thioredoxin_7"/>
    <property type="match status" value="1"/>
</dbReference>
<dbReference type="PANTHER" id="PTHR32234:SF0">
    <property type="entry name" value="THIOL:DISULFIDE INTERCHANGE PROTEIN DSBD"/>
    <property type="match status" value="1"/>
</dbReference>
<keyword evidence="3 7" id="KW-0812">Transmembrane</keyword>
<dbReference type="PANTHER" id="PTHR32234">
    <property type="entry name" value="THIOL:DISULFIDE INTERCHANGE PROTEIN DSBD"/>
    <property type="match status" value="1"/>
</dbReference>
<keyword evidence="5 7" id="KW-1133">Transmembrane helix</keyword>
<feature type="transmembrane region" description="Helical" evidence="7">
    <location>
        <begin position="406"/>
        <end position="425"/>
    </location>
</feature>
<dbReference type="Proteomes" id="UP000198310">
    <property type="component" value="Unassembled WGS sequence"/>
</dbReference>
<evidence type="ECO:0000256" key="2">
    <source>
        <dbReference type="ARBA" id="ARBA00022475"/>
    </source>
</evidence>
<feature type="transmembrane region" description="Helical" evidence="7">
    <location>
        <begin position="246"/>
        <end position="270"/>
    </location>
</feature>
<name>A0A238W899_9BACT</name>
<organism evidence="10 11">
    <name type="scientific">Hymenobacter mucosus</name>
    <dbReference type="NCBI Taxonomy" id="1411120"/>
    <lineage>
        <taxon>Bacteria</taxon>
        <taxon>Pseudomonadati</taxon>
        <taxon>Bacteroidota</taxon>
        <taxon>Cytophagia</taxon>
        <taxon>Cytophagales</taxon>
        <taxon>Hymenobacteraceae</taxon>
        <taxon>Hymenobacter</taxon>
    </lineage>
</organism>
<feature type="domain" description="Thioredoxin" evidence="9">
    <location>
        <begin position="556"/>
        <end position="721"/>
    </location>
</feature>
<keyword evidence="6 7" id="KW-0472">Membrane</keyword>
<dbReference type="GO" id="GO:0005886">
    <property type="term" value="C:plasma membrane"/>
    <property type="evidence" value="ECO:0007669"/>
    <property type="project" value="UniProtKB-SubCell"/>
</dbReference>
<keyword evidence="4" id="KW-0201">Cytochrome c-type biogenesis</keyword>
<dbReference type="InterPro" id="IPR028250">
    <property type="entry name" value="DsbDN"/>
</dbReference>
<dbReference type="Gene3D" id="3.40.30.10">
    <property type="entry name" value="Glutaredoxin"/>
    <property type="match status" value="1"/>
</dbReference>
<evidence type="ECO:0000256" key="1">
    <source>
        <dbReference type="ARBA" id="ARBA00004651"/>
    </source>
</evidence>
<dbReference type="RefSeq" id="WP_089331954.1">
    <property type="nucleotide sequence ID" value="NZ_FZNS01000002.1"/>
</dbReference>
<evidence type="ECO:0000256" key="5">
    <source>
        <dbReference type="ARBA" id="ARBA00022989"/>
    </source>
</evidence>
<feature type="transmembrane region" description="Helical" evidence="7">
    <location>
        <begin position="325"/>
        <end position="346"/>
    </location>
</feature>
<dbReference type="GO" id="GO:0045454">
    <property type="term" value="P:cell redox homeostasis"/>
    <property type="evidence" value="ECO:0007669"/>
    <property type="project" value="TreeGrafter"/>
</dbReference>
<evidence type="ECO:0000313" key="10">
    <source>
        <dbReference type="EMBL" id="SNR42514.1"/>
    </source>
</evidence>
<feature type="transmembrane region" description="Helical" evidence="7">
    <location>
        <begin position="367"/>
        <end position="394"/>
    </location>
</feature>
<evidence type="ECO:0000259" key="9">
    <source>
        <dbReference type="PROSITE" id="PS51352"/>
    </source>
</evidence>
<evidence type="ECO:0000256" key="7">
    <source>
        <dbReference type="SAM" id="Phobius"/>
    </source>
</evidence>
<dbReference type="GO" id="GO:0015035">
    <property type="term" value="F:protein-disulfide reductase activity"/>
    <property type="evidence" value="ECO:0007669"/>
    <property type="project" value="TreeGrafter"/>
</dbReference>
<dbReference type="Gene3D" id="2.60.40.1250">
    <property type="entry name" value="Thiol:disulfide interchange protein DsbD, N-terminal domain"/>
    <property type="match status" value="1"/>
</dbReference>
<dbReference type="InterPro" id="IPR036249">
    <property type="entry name" value="Thioredoxin-like_sf"/>
</dbReference>
<dbReference type="InterPro" id="IPR003834">
    <property type="entry name" value="Cyt_c_assmbl_TM_dom"/>
</dbReference>
<dbReference type="AlphaFoldDB" id="A0A238W899"/>
<dbReference type="GO" id="GO:0017004">
    <property type="term" value="P:cytochrome complex assembly"/>
    <property type="evidence" value="ECO:0007669"/>
    <property type="project" value="UniProtKB-KW"/>
</dbReference>
<dbReference type="Pfam" id="PF02683">
    <property type="entry name" value="DsbD_TM"/>
    <property type="match status" value="1"/>
</dbReference>
<feature type="chain" id="PRO_5012285875" evidence="8">
    <location>
        <begin position="24"/>
        <end position="731"/>
    </location>
</feature>
<evidence type="ECO:0000256" key="6">
    <source>
        <dbReference type="ARBA" id="ARBA00023136"/>
    </source>
</evidence>
<dbReference type="Pfam" id="PF11412">
    <property type="entry name" value="DsbD_N"/>
    <property type="match status" value="1"/>
</dbReference>
<keyword evidence="11" id="KW-1185">Reference proteome</keyword>
<keyword evidence="8" id="KW-0732">Signal</keyword>
<feature type="signal peptide" evidence="8">
    <location>
        <begin position="1"/>
        <end position="23"/>
    </location>
</feature>
<comment type="subcellular location">
    <subcellularLocation>
        <location evidence="1">Cell membrane</location>
        <topology evidence="1">Multi-pass membrane protein</topology>
    </subcellularLocation>
</comment>
<evidence type="ECO:0000256" key="4">
    <source>
        <dbReference type="ARBA" id="ARBA00022748"/>
    </source>
</evidence>
<evidence type="ECO:0000256" key="8">
    <source>
        <dbReference type="SAM" id="SignalP"/>
    </source>
</evidence>
<dbReference type="InterPro" id="IPR036929">
    <property type="entry name" value="DsbDN_sf"/>
</dbReference>
<accession>A0A238W899</accession>
<feature type="transmembrane region" description="Helical" evidence="7">
    <location>
        <begin position="470"/>
        <end position="491"/>
    </location>
</feature>
<feature type="transmembrane region" description="Helical" evidence="7">
    <location>
        <begin position="437"/>
        <end position="458"/>
    </location>
</feature>
<gene>
    <name evidence="10" type="ORF">SAMN06269173_102305</name>
</gene>
<sequence>MRPLKISGLAVVLVLLSALNTLAQVLTPTKLSTAVSKAALKVGEETDLIVNARIQDTWHLYATDFDPDLGPTVFTFTFAKSPAYELVGKPKSVGAEKHFDETFKGDVTYFEKTGTIRQRIRVLQPGALTVKADVEYQSCTDVDGRCIPGNETLSFGPVEVSGTAIAPSTPDKTGAVVPSTTTPTTTATATVADTAATTQAASAPVVSPATDSGTTVVAQAEPAAAAVAQAAAPVSTTQPAGTALSLWKFLLLAFGAGLVAVLMPCVYPMLPMTVSYFTNNSRSRGEAISKALVYGLSIIGIYTGVGVLLSLLFGADAANLISSHWLPNLLSFVIFIIFGMSFLGLFEINAPSSLVNKVDAQADKGGWSGLFFMAATLVLVSFSCTVPIVGSVAISAANGELLRPTLAMLAFSTAFALPFVLFALFPTWLKSMPRSGGWLNTLKVALGFVELGMAFKFLSSADLSYHWGLLPRPVFLAIWIVLAGLLGLYLLGKFRLSHDSESSHVSVPRLLMAAVVLSFMLYMVPGLFGAPLNGLSALAPPASRQDFAWISSSATPAVAAQQTTCTTPRFEGDLELPHNLSGYFTLQEALECARQRKKPLFVDFTGHNCGNCRVMEATVWSDPRVLKRLREDFVVVALYADDKTELPQSQWYTSTRDQRVKKTLGEQNLDFQISRFNMNAQPYYVILDPASTMEQPLALTTAVAYESDINKFIQFLDAGLTRYQQPPVAQR</sequence>
<evidence type="ECO:0000256" key="3">
    <source>
        <dbReference type="ARBA" id="ARBA00022692"/>
    </source>
</evidence>
<dbReference type="EMBL" id="FZNS01000002">
    <property type="protein sequence ID" value="SNR42514.1"/>
    <property type="molecule type" value="Genomic_DNA"/>
</dbReference>
<proteinExistence type="predicted"/>
<feature type="transmembrane region" description="Helical" evidence="7">
    <location>
        <begin position="511"/>
        <end position="532"/>
    </location>
</feature>
<evidence type="ECO:0000313" key="11">
    <source>
        <dbReference type="Proteomes" id="UP000198310"/>
    </source>
</evidence>
<protein>
    <submittedName>
        <fullName evidence="10">Thiol:disulfide interchange protein DsbD</fullName>
    </submittedName>
</protein>
<dbReference type="SUPFAM" id="SSF52833">
    <property type="entry name" value="Thioredoxin-like"/>
    <property type="match status" value="1"/>
</dbReference>
<reference evidence="11" key="1">
    <citation type="submission" date="2017-06" db="EMBL/GenBank/DDBJ databases">
        <authorList>
            <person name="Varghese N."/>
            <person name="Submissions S."/>
        </authorList>
    </citation>
    <scope>NUCLEOTIDE SEQUENCE [LARGE SCALE GENOMIC DNA]</scope>
    <source>
        <strain evidence="11">DSM 28041</strain>
    </source>
</reference>